<dbReference type="FunFam" id="3.40.50.300:FF:001447">
    <property type="entry name" value="Ras-related protein Rab-1B"/>
    <property type="match status" value="1"/>
</dbReference>
<reference evidence="3" key="2">
    <citation type="journal article" date="2024" name="Antonie Van Leeuwenhoek">
        <title>Roseihalotalea indica gen. nov., sp. nov., a halophilic Bacteroidetes from mesopelagic Southwest Indian Ocean with higher carbohydrate metabolic potential.</title>
        <authorList>
            <person name="Chen B."/>
            <person name="Zhang M."/>
            <person name="Lin D."/>
            <person name="Ye J."/>
            <person name="Tang K."/>
        </authorList>
    </citation>
    <scope>NUCLEOTIDE SEQUENCE</scope>
    <source>
        <strain evidence="3">TK19036</strain>
    </source>
</reference>
<dbReference type="InterPro" id="IPR005225">
    <property type="entry name" value="Small_GTP-bd"/>
</dbReference>
<dbReference type="AlphaFoldDB" id="A0AA49JJ48"/>
<proteinExistence type="predicted"/>
<dbReference type="NCBIfam" id="TIGR00231">
    <property type="entry name" value="small_GTP"/>
    <property type="match status" value="1"/>
</dbReference>
<dbReference type="EMBL" id="CP120682">
    <property type="protein sequence ID" value="WKN38442.1"/>
    <property type="molecule type" value="Genomic_DNA"/>
</dbReference>
<dbReference type="InterPro" id="IPR027417">
    <property type="entry name" value="P-loop_NTPase"/>
</dbReference>
<dbReference type="PRINTS" id="PR00449">
    <property type="entry name" value="RASTRNSFRMNG"/>
</dbReference>
<evidence type="ECO:0000256" key="1">
    <source>
        <dbReference type="ARBA" id="ARBA00022741"/>
    </source>
</evidence>
<sequence>MTVSKKVILLGHYGVGKSSLTRRFVHRKFSEQYSTTIGVAIEKKVVALEDQEVSMIIWDIAGESSHTKVPQSHKLGAHGVIYVIDLTRPDTYQELDTEIANLQKYLPNVPILVVGNKKDLFTEKDLCDLVKQLPLSPFALSSAKTGDSVDETFTELARQMV</sequence>
<dbReference type="InterPro" id="IPR050227">
    <property type="entry name" value="Rab"/>
</dbReference>
<reference evidence="3" key="1">
    <citation type="journal article" date="2023" name="Comput. Struct. Biotechnol. J.">
        <title>Discovery of a novel marine Bacteroidetes with a rich repertoire of carbohydrate-active enzymes.</title>
        <authorList>
            <person name="Chen B."/>
            <person name="Liu G."/>
            <person name="Chen Q."/>
            <person name="Wang H."/>
            <person name="Liu L."/>
            <person name="Tang K."/>
        </authorList>
    </citation>
    <scope>NUCLEOTIDE SEQUENCE</scope>
    <source>
        <strain evidence="3">TK19036</strain>
    </source>
</reference>
<dbReference type="SMART" id="SM00174">
    <property type="entry name" value="RHO"/>
    <property type="match status" value="1"/>
</dbReference>
<dbReference type="Pfam" id="PF00071">
    <property type="entry name" value="Ras"/>
    <property type="match status" value="1"/>
</dbReference>
<protein>
    <submittedName>
        <fullName evidence="3">GTP-binding protein</fullName>
    </submittedName>
</protein>
<dbReference type="SMART" id="SM00175">
    <property type="entry name" value="RAB"/>
    <property type="match status" value="1"/>
</dbReference>
<accession>A0AA49JJ48</accession>
<keyword evidence="2" id="KW-0342">GTP-binding</keyword>
<gene>
    <name evidence="3" type="ORF">K4G66_06970</name>
</gene>
<dbReference type="PROSITE" id="PS51419">
    <property type="entry name" value="RAB"/>
    <property type="match status" value="1"/>
</dbReference>
<dbReference type="CDD" id="cd00154">
    <property type="entry name" value="Rab"/>
    <property type="match status" value="1"/>
</dbReference>
<dbReference type="SMART" id="SM00173">
    <property type="entry name" value="RAS"/>
    <property type="match status" value="1"/>
</dbReference>
<evidence type="ECO:0000313" key="3">
    <source>
        <dbReference type="EMBL" id="WKN38442.1"/>
    </source>
</evidence>
<organism evidence="3">
    <name type="scientific">Roseihalotalea indica</name>
    <dbReference type="NCBI Taxonomy" id="2867963"/>
    <lineage>
        <taxon>Bacteria</taxon>
        <taxon>Pseudomonadati</taxon>
        <taxon>Bacteroidota</taxon>
        <taxon>Cytophagia</taxon>
        <taxon>Cytophagales</taxon>
        <taxon>Catalimonadaceae</taxon>
        <taxon>Roseihalotalea</taxon>
    </lineage>
</organism>
<dbReference type="GO" id="GO:0005525">
    <property type="term" value="F:GTP binding"/>
    <property type="evidence" value="ECO:0007669"/>
    <property type="project" value="UniProtKB-KW"/>
</dbReference>
<dbReference type="PANTHER" id="PTHR47977">
    <property type="entry name" value="RAS-RELATED PROTEIN RAB"/>
    <property type="match status" value="1"/>
</dbReference>
<keyword evidence="1" id="KW-0547">Nucleotide-binding</keyword>
<dbReference type="InterPro" id="IPR001806">
    <property type="entry name" value="Small_GTPase"/>
</dbReference>
<evidence type="ECO:0000256" key="2">
    <source>
        <dbReference type="ARBA" id="ARBA00023134"/>
    </source>
</evidence>
<dbReference type="GO" id="GO:0003924">
    <property type="term" value="F:GTPase activity"/>
    <property type="evidence" value="ECO:0007669"/>
    <property type="project" value="InterPro"/>
</dbReference>
<name>A0AA49JJ48_9BACT</name>
<dbReference type="PROSITE" id="PS51421">
    <property type="entry name" value="RAS"/>
    <property type="match status" value="1"/>
</dbReference>
<dbReference type="Gene3D" id="3.40.50.300">
    <property type="entry name" value="P-loop containing nucleotide triphosphate hydrolases"/>
    <property type="match status" value="1"/>
</dbReference>
<dbReference type="SUPFAM" id="SSF52540">
    <property type="entry name" value="P-loop containing nucleoside triphosphate hydrolases"/>
    <property type="match status" value="1"/>
</dbReference>